<proteinExistence type="predicted"/>
<dbReference type="SUPFAM" id="SSF53187">
    <property type="entry name" value="Zn-dependent exopeptidases"/>
    <property type="match status" value="1"/>
</dbReference>
<evidence type="ECO:0000313" key="3">
    <source>
        <dbReference type="Proteomes" id="UP001243212"/>
    </source>
</evidence>
<dbReference type="NCBIfam" id="TIGR01891">
    <property type="entry name" value="amidohydrolases"/>
    <property type="match status" value="1"/>
</dbReference>
<keyword evidence="3" id="KW-1185">Reference proteome</keyword>
<accession>A0ABT9NEP8</accession>
<dbReference type="EC" id="3.5.1.-" evidence="2"/>
<dbReference type="GO" id="GO:0016787">
    <property type="term" value="F:hydrolase activity"/>
    <property type="evidence" value="ECO:0007669"/>
    <property type="project" value="UniProtKB-KW"/>
</dbReference>
<dbReference type="Gene3D" id="3.30.70.360">
    <property type="match status" value="1"/>
</dbReference>
<dbReference type="SUPFAM" id="SSF55031">
    <property type="entry name" value="Bacterial exopeptidase dimerisation domain"/>
    <property type="match status" value="1"/>
</dbReference>
<dbReference type="InterPro" id="IPR011650">
    <property type="entry name" value="Peptidase_M20_dimer"/>
</dbReference>
<protein>
    <submittedName>
        <fullName evidence="2">Amidohydrolase</fullName>
        <ecNumber evidence="2">3.5.1.-</ecNumber>
    </submittedName>
</protein>
<dbReference type="PANTHER" id="PTHR11014">
    <property type="entry name" value="PEPTIDASE M20 FAMILY MEMBER"/>
    <property type="match status" value="1"/>
</dbReference>
<dbReference type="RefSeq" id="WP_307682126.1">
    <property type="nucleotide sequence ID" value="NZ_JAUSQX010000001.1"/>
</dbReference>
<evidence type="ECO:0000313" key="2">
    <source>
        <dbReference type="EMBL" id="MDP9805871.1"/>
    </source>
</evidence>
<dbReference type="InterPro" id="IPR036264">
    <property type="entry name" value="Bact_exopeptidase_dim_dom"/>
</dbReference>
<name>A0ABT9NEP8_9ACTO</name>
<sequence length="398" mass="43454">MSDTAKYVEDMIAWRRHLHMYPEASFEEHETVKYLREVLTERAPSAKLSHPTPTSMIAVFDTGRPGPKIGLRTDTDGLIMSEDRPDLEFASRNENRMHGCGHDGHMAVVLSAMAWVEDNLEDMTGTIVGIFQHAEETPPGGAKEMVATGLFDDYDYIFGFHLWATLPIGTIDIKEGPASANSDLWEMTFKGKGAHASTPEDSISPTVAAANMTNQLLNIASVRVSGLEPAVVTTTFMEAGSADALNVIPPVAKIGGVVRTHNDDVQVKVQEIMHDLVAAAERANPGMEIELDYLVGYPMVWNDPQRTAIVRELAEARYPGKIISDPAMLGGEDFAEFSRVAPATYIFVGAGNPEKGFDAGHHNPRFGIDEDSLEIALQLTIDVLKNRERLGGIHSTDA</sequence>
<dbReference type="PIRSF" id="PIRSF005962">
    <property type="entry name" value="Pept_M20D_amidohydro"/>
    <property type="match status" value="1"/>
</dbReference>
<keyword evidence="2" id="KW-0378">Hydrolase</keyword>
<dbReference type="Gene3D" id="3.40.630.10">
    <property type="entry name" value="Zn peptidases"/>
    <property type="match status" value="1"/>
</dbReference>
<gene>
    <name evidence="2" type="ORF">J2S70_000453</name>
</gene>
<evidence type="ECO:0000259" key="1">
    <source>
        <dbReference type="Pfam" id="PF07687"/>
    </source>
</evidence>
<organism evidence="2 3">
    <name type="scientific">Trueperella bonasi</name>
    <dbReference type="NCBI Taxonomy" id="312286"/>
    <lineage>
        <taxon>Bacteria</taxon>
        <taxon>Bacillati</taxon>
        <taxon>Actinomycetota</taxon>
        <taxon>Actinomycetes</taxon>
        <taxon>Actinomycetales</taxon>
        <taxon>Actinomycetaceae</taxon>
        <taxon>Trueperella</taxon>
    </lineage>
</organism>
<dbReference type="InterPro" id="IPR002933">
    <property type="entry name" value="Peptidase_M20"/>
</dbReference>
<feature type="domain" description="Peptidase M20 dimerisation" evidence="1">
    <location>
        <begin position="185"/>
        <end position="285"/>
    </location>
</feature>
<comment type="caution">
    <text evidence="2">The sequence shown here is derived from an EMBL/GenBank/DDBJ whole genome shotgun (WGS) entry which is preliminary data.</text>
</comment>
<reference evidence="2 3" key="1">
    <citation type="submission" date="2023-07" db="EMBL/GenBank/DDBJ databases">
        <title>Sequencing the genomes of 1000 actinobacteria strains.</title>
        <authorList>
            <person name="Klenk H.-P."/>
        </authorList>
    </citation>
    <scope>NUCLEOTIDE SEQUENCE [LARGE SCALE GENOMIC DNA]</scope>
    <source>
        <strain evidence="2 3">DSM 17163</strain>
    </source>
</reference>
<dbReference type="Pfam" id="PF07687">
    <property type="entry name" value="M20_dimer"/>
    <property type="match status" value="1"/>
</dbReference>
<dbReference type="Pfam" id="PF01546">
    <property type="entry name" value="Peptidase_M20"/>
    <property type="match status" value="1"/>
</dbReference>
<dbReference type="EMBL" id="JAUSQX010000001">
    <property type="protein sequence ID" value="MDP9805871.1"/>
    <property type="molecule type" value="Genomic_DNA"/>
</dbReference>
<dbReference type="PANTHER" id="PTHR11014:SF63">
    <property type="entry name" value="METALLOPEPTIDASE, PUTATIVE (AFU_ORTHOLOGUE AFUA_6G09600)-RELATED"/>
    <property type="match status" value="1"/>
</dbReference>
<dbReference type="InterPro" id="IPR017439">
    <property type="entry name" value="Amidohydrolase"/>
</dbReference>
<dbReference type="Proteomes" id="UP001243212">
    <property type="component" value="Unassembled WGS sequence"/>
</dbReference>